<keyword evidence="1" id="KW-0479">Metal-binding</keyword>
<keyword evidence="1" id="KW-0378">Hydrolase</keyword>
<keyword evidence="5" id="KW-1185">Reference proteome</keyword>
<dbReference type="AlphaFoldDB" id="A0AAD4Q964"/>
<dbReference type="InterPro" id="IPR039123">
    <property type="entry name" value="PPTC7"/>
</dbReference>
<evidence type="ECO:0000313" key="5">
    <source>
        <dbReference type="Proteomes" id="UP001201163"/>
    </source>
</evidence>
<feature type="region of interest" description="Disordered" evidence="2">
    <location>
        <begin position="44"/>
        <end position="118"/>
    </location>
</feature>
<dbReference type="InterPro" id="IPR001932">
    <property type="entry name" value="PPM-type_phosphatase-like_dom"/>
</dbReference>
<sequence length="565" mass="60312">MTAPGPTIKTFQKRLYTVLPRGVAVTRARSNSATASSRALHNYSPSLHYFDPSTPTPSSRPGNPHLPSTTRLPIEARTEPEAPNSGHSQHTHTGHAPPSSIALTSPHSSNPVSSSQNGIPLANFHAPPFFLYQPFTPPSSLPPSAVLDSCSLPPHASTSKLRFHFDVGAYGIPKFRPSNVISGRDGVGGGEHWSHNSKLTEGLDLAVQIGEDAYFVRDNAMGVADGVGGWSRTHSPKGAPSPSALFARRLMHFCSAEVAAQASSAAVSFHDVPPSSKTTFFPYPAPSSPSQSMTQEGPNDDTMEDLVEGLDVLLILERAYERALKAHVVAPCPIASTPSLPAPSEPEPLLTGSSTALLAVLDSAGSHVLTPEVSVVPEPCAHDAVIRIANLGDCMGMLVRGDEIVWRSEEMWWRFNTPLQLGPRSGTLPSAAQVFSIPVHVNDILILASDGLSDNLWDEDVLDEVVRFQRTFLASPSTTTGSQLPRRTLAGMLSEALCSRARTVSQRRSKIPPTDDFVTTPLDPDEEIPFARRAHEAGRTFSGGKSDDISVLVAVISPAEEIAGT</sequence>
<reference evidence="4" key="1">
    <citation type="submission" date="2022-01" db="EMBL/GenBank/DDBJ databases">
        <title>Comparative genomics reveals a dynamic genome evolution in the ectomycorrhizal milk-cap (Lactarius) mushrooms.</title>
        <authorList>
            <consortium name="DOE Joint Genome Institute"/>
            <person name="Lebreton A."/>
            <person name="Tang N."/>
            <person name="Kuo A."/>
            <person name="LaButti K."/>
            <person name="Drula E."/>
            <person name="Barry K."/>
            <person name="Clum A."/>
            <person name="Lipzen A."/>
            <person name="Mousain D."/>
            <person name="Ng V."/>
            <person name="Wang R."/>
            <person name="Wang X."/>
            <person name="Dai Y."/>
            <person name="Henrissat B."/>
            <person name="Grigoriev I.V."/>
            <person name="Guerin-Laguette A."/>
            <person name="Yu F."/>
            <person name="Martin F.M."/>
        </authorList>
    </citation>
    <scope>NUCLEOTIDE SEQUENCE</scope>
    <source>
        <strain evidence="4">QP</strain>
    </source>
</reference>
<dbReference type="EC" id="3.1.3.16" evidence="1"/>
<keyword evidence="1" id="KW-0904">Protein phosphatase</keyword>
<feature type="compositionally biased region" description="Low complexity" evidence="2">
    <location>
        <begin position="105"/>
        <end position="115"/>
    </location>
</feature>
<evidence type="ECO:0000313" key="4">
    <source>
        <dbReference type="EMBL" id="KAH8993765.1"/>
    </source>
</evidence>
<dbReference type="PANTHER" id="PTHR12320:SF84">
    <property type="entry name" value="PROTEIN PHOSPHATASE"/>
    <property type="match status" value="1"/>
</dbReference>
<comment type="similarity">
    <text evidence="1">Belongs to the PP2C family.</text>
</comment>
<keyword evidence="1" id="KW-0460">Magnesium</keyword>
<comment type="cofactor">
    <cofactor evidence="1">
        <name>Mg(2+)</name>
        <dbReference type="ChEBI" id="CHEBI:18420"/>
    </cofactor>
</comment>
<comment type="caution">
    <text evidence="4">The sequence shown here is derived from an EMBL/GenBank/DDBJ whole genome shotgun (WGS) entry which is preliminary data.</text>
</comment>
<dbReference type="Gene3D" id="3.60.40.10">
    <property type="entry name" value="PPM-type phosphatase domain"/>
    <property type="match status" value="1"/>
</dbReference>
<dbReference type="GO" id="GO:0046872">
    <property type="term" value="F:metal ion binding"/>
    <property type="evidence" value="ECO:0007669"/>
    <property type="project" value="UniProtKB-UniRule"/>
</dbReference>
<keyword evidence="1" id="KW-0464">Manganese</keyword>
<evidence type="ECO:0000256" key="2">
    <source>
        <dbReference type="SAM" id="MobiDB-lite"/>
    </source>
</evidence>
<comment type="cofactor">
    <cofactor evidence="1">
        <name>Mn(2+)</name>
        <dbReference type="ChEBI" id="CHEBI:29035"/>
    </cofactor>
</comment>
<accession>A0AAD4Q964</accession>
<proteinExistence type="inferred from homology"/>
<dbReference type="Proteomes" id="UP001201163">
    <property type="component" value="Unassembled WGS sequence"/>
</dbReference>
<name>A0AAD4Q964_9AGAM</name>
<dbReference type="SMART" id="SM00332">
    <property type="entry name" value="PP2Cc"/>
    <property type="match status" value="1"/>
</dbReference>
<organism evidence="4 5">
    <name type="scientific">Lactarius akahatsu</name>
    <dbReference type="NCBI Taxonomy" id="416441"/>
    <lineage>
        <taxon>Eukaryota</taxon>
        <taxon>Fungi</taxon>
        <taxon>Dikarya</taxon>
        <taxon>Basidiomycota</taxon>
        <taxon>Agaricomycotina</taxon>
        <taxon>Agaricomycetes</taxon>
        <taxon>Russulales</taxon>
        <taxon>Russulaceae</taxon>
        <taxon>Lactarius</taxon>
    </lineage>
</organism>
<comment type="catalytic activity">
    <reaction evidence="1">
        <text>O-phospho-L-threonyl-[protein] + H2O = L-threonyl-[protein] + phosphate</text>
        <dbReference type="Rhea" id="RHEA:47004"/>
        <dbReference type="Rhea" id="RHEA-COMP:11060"/>
        <dbReference type="Rhea" id="RHEA-COMP:11605"/>
        <dbReference type="ChEBI" id="CHEBI:15377"/>
        <dbReference type="ChEBI" id="CHEBI:30013"/>
        <dbReference type="ChEBI" id="CHEBI:43474"/>
        <dbReference type="ChEBI" id="CHEBI:61977"/>
        <dbReference type="EC" id="3.1.3.16"/>
    </reaction>
</comment>
<dbReference type="SUPFAM" id="SSF81606">
    <property type="entry name" value="PP2C-like"/>
    <property type="match status" value="1"/>
</dbReference>
<comment type="catalytic activity">
    <reaction evidence="1">
        <text>O-phospho-L-seryl-[protein] + H2O = L-seryl-[protein] + phosphate</text>
        <dbReference type="Rhea" id="RHEA:20629"/>
        <dbReference type="Rhea" id="RHEA-COMP:9863"/>
        <dbReference type="Rhea" id="RHEA-COMP:11604"/>
        <dbReference type="ChEBI" id="CHEBI:15377"/>
        <dbReference type="ChEBI" id="CHEBI:29999"/>
        <dbReference type="ChEBI" id="CHEBI:43474"/>
        <dbReference type="ChEBI" id="CHEBI:83421"/>
        <dbReference type="EC" id="3.1.3.16"/>
    </reaction>
</comment>
<feature type="compositionally biased region" description="Polar residues" evidence="2">
    <location>
        <begin position="56"/>
        <end position="71"/>
    </location>
</feature>
<dbReference type="GO" id="GO:0004722">
    <property type="term" value="F:protein serine/threonine phosphatase activity"/>
    <property type="evidence" value="ECO:0007669"/>
    <property type="project" value="UniProtKB-EC"/>
</dbReference>
<gene>
    <name evidence="4" type="ORF">EDB92DRAFT_2113695</name>
</gene>
<dbReference type="PROSITE" id="PS51746">
    <property type="entry name" value="PPM_2"/>
    <property type="match status" value="1"/>
</dbReference>
<feature type="domain" description="PPM-type phosphatase" evidence="3">
    <location>
        <begin position="192"/>
        <end position="556"/>
    </location>
</feature>
<dbReference type="PANTHER" id="PTHR12320">
    <property type="entry name" value="PROTEIN PHOSPHATASE 2C"/>
    <property type="match status" value="1"/>
</dbReference>
<evidence type="ECO:0000259" key="3">
    <source>
        <dbReference type="PROSITE" id="PS51746"/>
    </source>
</evidence>
<evidence type="ECO:0000256" key="1">
    <source>
        <dbReference type="RuleBase" id="RU366020"/>
    </source>
</evidence>
<dbReference type="EMBL" id="JAKELL010000017">
    <property type="protein sequence ID" value="KAH8993765.1"/>
    <property type="molecule type" value="Genomic_DNA"/>
</dbReference>
<dbReference type="InterPro" id="IPR036457">
    <property type="entry name" value="PPM-type-like_dom_sf"/>
</dbReference>
<protein>
    <recommendedName>
        <fullName evidence="1">Protein phosphatase</fullName>
        <ecNumber evidence="1">3.1.3.16</ecNumber>
    </recommendedName>
</protein>